<reference evidence="1 2" key="1">
    <citation type="submission" date="2019-02" db="EMBL/GenBank/DDBJ databases">
        <title>Deep-cultivation of Planctomycetes and their phenomic and genomic characterization uncovers novel biology.</title>
        <authorList>
            <person name="Wiegand S."/>
            <person name="Jogler M."/>
            <person name="Boedeker C."/>
            <person name="Pinto D."/>
            <person name="Vollmers J."/>
            <person name="Rivas-Marin E."/>
            <person name="Kohn T."/>
            <person name="Peeters S.H."/>
            <person name="Heuer A."/>
            <person name="Rast P."/>
            <person name="Oberbeckmann S."/>
            <person name="Bunk B."/>
            <person name="Jeske O."/>
            <person name="Meyerdierks A."/>
            <person name="Storesund J.E."/>
            <person name="Kallscheuer N."/>
            <person name="Luecker S."/>
            <person name="Lage O.M."/>
            <person name="Pohl T."/>
            <person name="Merkel B.J."/>
            <person name="Hornburger P."/>
            <person name="Mueller R.-W."/>
            <person name="Bruemmer F."/>
            <person name="Labrenz M."/>
            <person name="Spormann A.M."/>
            <person name="Op den Camp H."/>
            <person name="Overmann J."/>
            <person name="Amann R."/>
            <person name="Jetten M.S.M."/>
            <person name="Mascher T."/>
            <person name="Medema M.H."/>
            <person name="Devos D.P."/>
            <person name="Kaster A.-K."/>
            <person name="Ovreas L."/>
            <person name="Rohde M."/>
            <person name="Galperin M.Y."/>
            <person name="Jogler C."/>
        </authorList>
    </citation>
    <scope>NUCLEOTIDE SEQUENCE [LARGE SCALE GENOMIC DNA]</scope>
    <source>
        <strain evidence="1 2">ETA_A8</strain>
    </source>
</reference>
<evidence type="ECO:0000313" key="1">
    <source>
        <dbReference type="EMBL" id="QDU26297.1"/>
    </source>
</evidence>
<dbReference type="Proteomes" id="UP000315017">
    <property type="component" value="Chromosome"/>
</dbReference>
<protein>
    <submittedName>
        <fullName evidence="1">HEAT repeat protein</fullName>
    </submittedName>
</protein>
<evidence type="ECO:0000313" key="2">
    <source>
        <dbReference type="Proteomes" id="UP000315017"/>
    </source>
</evidence>
<dbReference type="RefSeq" id="WP_202921621.1">
    <property type="nucleotide sequence ID" value="NZ_CP036274.1"/>
</dbReference>
<dbReference type="EMBL" id="CP036274">
    <property type="protein sequence ID" value="QDU26297.1"/>
    <property type="molecule type" value="Genomic_DNA"/>
</dbReference>
<dbReference type="AlphaFoldDB" id="A0A517Y7T7"/>
<dbReference type="Gene3D" id="1.25.10.10">
    <property type="entry name" value="Leucine-rich Repeat Variant"/>
    <property type="match status" value="1"/>
</dbReference>
<organism evidence="1 2">
    <name type="scientific">Anatilimnocola aggregata</name>
    <dbReference type="NCBI Taxonomy" id="2528021"/>
    <lineage>
        <taxon>Bacteria</taxon>
        <taxon>Pseudomonadati</taxon>
        <taxon>Planctomycetota</taxon>
        <taxon>Planctomycetia</taxon>
        <taxon>Pirellulales</taxon>
        <taxon>Pirellulaceae</taxon>
        <taxon>Anatilimnocola</taxon>
    </lineage>
</organism>
<accession>A0A517Y7T7</accession>
<keyword evidence="2" id="KW-1185">Reference proteome</keyword>
<dbReference type="InterPro" id="IPR016024">
    <property type="entry name" value="ARM-type_fold"/>
</dbReference>
<dbReference type="PROSITE" id="PS51257">
    <property type="entry name" value="PROKAR_LIPOPROTEIN"/>
    <property type="match status" value="1"/>
</dbReference>
<dbReference type="Pfam" id="PF13646">
    <property type="entry name" value="HEAT_2"/>
    <property type="match status" value="1"/>
</dbReference>
<dbReference type="InterPro" id="IPR011989">
    <property type="entry name" value="ARM-like"/>
</dbReference>
<name>A0A517Y7T7_9BACT</name>
<dbReference type="KEGG" id="aagg:ETAA8_13750"/>
<proteinExistence type="predicted"/>
<gene>
    <name evidence="1" type="ORF">ETAA8_13750</name>
</gene>
<sequence length="237" mass="25685">MRTLVWVLLLLPSLFLVVGCGERPVATADSGAKSVKKKRPLAKNIPQPATKIDVPEDLYDSPAAALADVKRWVDSKDSKAGQVLLKTEAWLIRRGDAIVPELTARVEDTSEDLAIRMTACRVLSKMGPVGRPAVLAAIDSSPQQLRVKAIESLGRIKPADKASVDKLIKLLDDKEYDIRKAALLGISATEKAGASATTRLMKLLNDTNEDETIRSLAKVALKKVDPRKGLMGADKEK</sequence>
<dbReference type="SUPFAM" id="SSF48371">
    <property type="entry name" value="ARM repeat"/>
    <property type="match status" value="1"/>
</dbReference>